<keyword evidence="3" id="KW-1185">Reference proteome</keyword>
<name>A0A9W6ZCR4_9STRA</name>
<dbReference type="Proteomes" id="UP001165160">
    <property type="component" value="Unassembled WGS sequence"/>
</dbReference>
<accession>A0A9W6ZCR4</accession>
<evidence type="ECO:0000313" key="3">
    <source>
        <dbReference type="Proteomes" id="UP001165160"/>
    </source>
</evidence>
<dbReference type="SMART" id="SM00015">
    <property type="entry name" value="IQ"/>
    <property type="match status" value="3"/>
</dbReference>
<evidence type="ECO:0000313" key="2">
    <source>
        <dbReference type="EMBL" id="GMH48728.1"/>
    </source>
</evidence>
<dbReference type="Pfam" id="PF00612">
    <property type="entry name" value="IQ"/>
    <property type="match status" value="1"/>
</dbReference>
<protein>
    <submittedName>
        <fullName evidence="2">Uncharacterized protein</fullName>
    </submittedName>
</protein>
<gene>
    <name evidence="2" type="ORF">TrVE_jg14515</name>
</gene>
<feature type="compositionally biased region" description="Polar residues" evidence="1">
    <location>
        <begin position="17"/>
        <end position="32"/>
    </location>
</feature>
<sequence>MVSSLPMIGTPSGPRSAPSSQRGGHTFFSPSSMKHHPLFQTTNMLSYSQPTPPSRSHGVNISLAKFSTSFQGGNYVDSGLGSLKRNEDLKERSKLRKQQSMVERARMKQELLKIEELKRQRRYKKRELKRRQLIKEKNSGVTIQRYYRGYLLRSTLAIEKFIRETNAINCIIRAYRTYCIVRIAKADRGVLDRIKAEDRAARILQSYMVRYKLRKGALERIGELRLIRDREREEFIRQLQQNAACYIQRIFRGIIDRNKVIKMAVLHQVEQAQGRVGEDEDEEERLIPELVNKRKNRYQLKR</sequence>
<feature type="region of interest" description="Disordered" evidence="1">
    <location>
        <begin position="1"/>
        <end position="35"/>
    </location>
</feature>
<dbReference type="InterPro" id="IPR000048">
    <property type="entry name" value="IQ_motif_EF-hand-BS"/>
</dbReference>
<dbReference type="PROSITE" id="PS50096">
    <property type="entry name" value="IQ"/>
    <property type="match status" value="2"/>
</dbReference>
<evidence type="ECO:0000256" key="1">
    <source>
        <dbReference type="SAM" id="MobiDB-lite"/>
    </source>
</evidence>
<dbReference type="EMBL" id="BRXX01000585">
    <property type="protein sequence ID" value="GMH48728.1"/>
    <property type="molecule type" value="Genomic_DNA"/>
</dbReference>
<reference evidence="3" key="1">
    <citation type="journal article" date="2023" name="Commun. Biol.">
        <title>Genome analysis of Parmales, the sister group of diatoms, reveals the evolutionary specialization of diatoms from phago-mixotrophs to photoautotrophs.</title>
        <authorList>
            <person name="Ban H."/>
            <person name="Sato S."/>
            <person name="Yoshikawa S."/>
            <person name="Yamada K."/>
            <person name="Nakamura Y."/>
            <person name="Ichinomiya M."/>
            <person name="Sato N."/>
            <person name="Blanc-Mathieu R."/>
            <person name="Endo H."/>
            <person name="Kuwata A."/>
            <person name="Ogata H."/>
        </authorList>
    </citation>
    <scope>NUCLEOTIDE SEQUENCE [LARGE SCALE GENOMIC DNA]</scope>
    <source>
        <strain evidence="3">NIES 3699</strain>
    </source>
</reference>
<dbReference type="AlphaFoldDB" id="A0A9W6ZCR4"/>
<organism evidence="2 3">
    <name type="scientific">Triparma verrucosa</name>
    <dbReference type="NCBI Taxonomy" id="1606542"/>
    <lineage>
        <taxon>Eukaryota</taxon>
        <taxon>Sar</taxon>
        <taxon>Stramenopiles</taxon>
        <taxon>Ochrophyta</taxon>
        <taxon>Bolidophyceae</taxon>
        <taxon>Parmales</taxon>
        <taxon>Triparmaceae</taxon>
        <taxon>Triparma</taxon>
    </lineage>
</organism>
<proteinExistence type="predicted"/>
<comment type="caution">
    <text evidence="2">The sequence shown here is derived from an EMBL/GenBank/DDBJ whole genome shotgun (WGS) entry which is preliminary data.</text>
</comment>